<proteinExistence type="predicted"/>
<dbReference type="GO" id="GO:0002250">
    <property type="term" value="P:adaptive immune response"/>
    <property type="evidence" value="ECO:0007669"/>
    <property type="project" value="UniProtKB-KW"/>
</dbReference>
<reference evidence="5" key="2">
    <citation type="submission" date="2025-09" db="UniProtKB">
        <authorList>
            <consortium name="Ensembl"/>
        </authorList>
    </citation>
    <scope>IDENTIFICATION</scope>
</reference>
<evidence type="ECO:0000256" key="1">
    <source>
        <dbReference type="ARBA" id="ARBA00022859"/>
    </source>
</evidence>
<dbReference type="InterPro" id="IPR013106">
    <property type="entry name" value="Ig_V-set"/>
</dbReference>
<dbReference type="SUPFAM" id="SSF48726">
    <property type="entry name" value="Immunoglobulin"/>
    <property type="match status" value="1"/>
</dbReference>
<dbReference type="GO" id="GO:0019814">
    <property type="term" value="C:immunoglobulin complex"/>
    <property type="evidence" value="ECO:0007669"/>
    <property type="project" value="UniProtKB-KW"/>
</dbReference>
<dbReference type="InterPro" id="IPR036179">
    <property type="entry name" value="Ig-like_dom_sf"/>
</dbReference>
<dbReference type="InterPro" id="IPR013783">
    <property type="entry name" value="Ig-like_fold"/>
</dbReference>
<evidence type="ECO:0000313" key="6">
    <source>
        <dbReference type="Proteomes" id="UP000694545"/>
    </source>
</evidence>
<keyword evidence="3" id="KW-1280">Immunoglobulin</keyword>
<dbReference type="PANTHER" id="PTHR23266">
    <property type="entry name" value="IMMUNOGLOBULIN HEAVY CHAIN"/>
    <property type="match status" value="1"/>
</dbReference>
<evidence type="ECO:0000313" key="5">
    <source>
        <dbReference type="Ensembl" id="ENSVKKP00000008915.1"/>
    </source>
</evidence>
<evidence type="ECO:0000256" key="3">
    <source>
        <dbReference type="ARBA" id="ARBA00043265"/>
    </source>
</evidence>
<keyword evidence="2" id="KW-1064">Adaptive immunity</keyword>
<dbReference type="Ensembl" id="ENSVKKT00000009143.1">
    <property type="protein sequence ID" value="ENSVKKP00000008915.1"/>
    <property type="gene ID" value="ENSVKKG00000006331.1"/>
</dbReference>
<dbReference type="Proteomes" id="UP000694545">
    <property type="component" value="Unplaced"/>
</dbReference>
<keyword evidence="1" id="KW-0391">Immunity</keyword>
<dbReference type="Gene3D" id="2.60.40.10">
    <property type="entry name" value="Immunoglobulins"/>
    <property type="match status" value="1"/>
</dbReference>
<evidence type="ECO:0000256" key="2">
    <source>
        <dbReference type="ARBA" id="ARBA00023130"/>
    </source>
</evidence>
<feature type="domain" description="Immunoglobulin V-set" evidence="4">
    <location>
        <begin position="17"/>
        <end position="95"/>
    </location>
</feature>
<dbReference type="AlphaFoldDB" id="A0A8D2KUF4"/>
<sequence>KVQPVESGGDVKQPGESLHLSCWASGFTFSSSWMTWVHQAPGQGLDWVGKIKYDSRVIQFLAKVKGRFMISRDIPSSMLYLPMSDLKAEDTAIYYWA</sequence>
<reference evidence="5" key="1">
    <citation type="submission" date="2025-08" db="UniProtKB">
        <authorList>
            <consortium name="Ensembl"/>
        </authorList>
    </citation>
    <scope>IDENTIFICATION</scope>
</reference>
<dbReference type="Pfam" id="PF07686">
    <property type="entry name" value="V-set"/>
    <property type="match status" value="1"/>
</dbReference>
<name>A0A8D2KUF4_VARKO</name>
<dbReference type="GO" id="GO:0005576">
    <property type="term" value="C:extracellular region"/>
    <property type="evidence" value="ECO:0007669"/>
    <property type="project" value="UniProtKB-ARBA"/>
</dbReference>
<organism evidence="5 6">
    <name type="scientific">Varanus komodoensis</name>
    <name type="common">Komodo dragon</name>
    <dbReference type="NCBI Taxonomy" id="61221"/>
    <lineage>
        <taxon>Eukaryota</taxon>
        <taxon>Metazoa</taxon>
        <taxon>Chordata</taxon>
        <taxon>Craniata</taxon>
        <taxon>Vertebrata</taxon>
        <taxon>Euteleostomi</taxon>
        <taxon>Lepidosauria</taxon>
        <taxon>Squamata</taxon>
        <taxon>Bifurcata</taxon>
        <taxon>Unidentata</taxon>
        <taxon>Episquamata</taxon>
        <taxon>Toxicofera</taxon>
        <taxon>Anguimorpha</taxon>
        <taxon>Paleoanguimorpha</taxon>
        <taxon>Varanoidea</taxon>
        <taxon>Varanidae</taxon>
        <taxon>Varanus</taxon>
    </lineage>
</organism>
<evidence type="ECO:0000259" key="4">
    <source>
        <dbReference type="SMART" id="SM00406"/>
    </source>
</evidence>
<dbReference type="InterPro" id="IPR050199">
    <property type="entry name" value="IgHV"/>
</dbReference>
<accession>A0A8D2KUF4</accession>
<keyword evidence="6" id="KW-1185">Reference proteome</keyword>
<dbReference type="SMART" id="SM00406">
    <property type="entry name" value="IGv"/>
    <property type="match status" value="1"/>
</dbReference>
<protein>
    <recommendedName>
        <fullName evidence="4">Immunoglobulin V-set domain-containing protein</fullName>
    </recommendedName>
</protein>